<organism evidence="9 10">
    <name type="scientific">Enorma massiliensis</name>
    <dbReference type="NCBI Taxonomy" id="1472761"/>
    <lineage>
        <taxon>Bacteria</taxon>
        <taxon>Bacillati</taxon>
        <taxon>Actinomycetota</taxon>
        <taxon>Coriobacteriia</taxon>
        <taxon>Coriobacteriales</taxon>
        <taxon>Coriobacteriaceae</taxon>
        <taxon>Enorma</taxon>
    </lineage>
</organism>
<keyword evidence="4" id="KW-0564">Palmitate</keyword>
<comment type="caution">
    <text evidence="9">The sequence shown here is derived from an EMBL/GenBank/DDBJ whole genome shotgun (WGS) entry which is preliminary data.</text>
</comment>
<protein>
    <recommendedName>
        <fullName evidence="6">Lipoprotein</fullName>
    </recommendedName>
</protein>
<keyword evidence="3" id="KW-0472">Membrane</keyword>
<dbReference type="GO" id="GO:0016020">
    <property type="term" value="C:membrane"/>
    <property type="evidence" value="ECO:0007669"/>
    <property type="project" value="UniProtKB-SubCell"/>
</dbReference>
<evidence type="ECO:0000256" key="4">
    <source>
        <dbReference type="ARBA" id="ARBA00023139"/>
    </source>
</evidence>
<feature type="signal peptide" evidence="8">
    <location>
        <begin position="1"/>
        <end position="27"/>
    </location>
</feature>
<comment type="subcellular location">
    <subcellularLocation>
        <location evidence="1">Membrane</location>
        <topology evidence="1">Lipid-anchor</topology>
    </subcellularLocation>
</comment>
<keyword evidence="5 6" id="KW-0449">Lipoprotein</keyword>
<dbReference type="AlphaFoldDB" id="A0A1Y3U191"/>
<evidence type="ECO:0000256" key="5">
    <source>
        <dbReference type="ARBA" id="ARBA00023288"/>
    </source>
</evidence>
<evidence type="ECO:0000256" key="1">
    <source>
        <dbReference type="ARBA" id="ARBA00004635"/>
    </source>
</evidence>
<dbReference type="PIRSF" id="PIRSF002854">
    <property type="entry name" value="MetQ"/>
    <property type="match status" value="1"/>
</dbReference>
<feature type="lipid moiety-binding region" description="S-diacylglycerol cysteine" evidence="7">
    <location>
        <position position="29"/>
    </location>
</feature>
<dbReference type="PANTHER" id="PTHR30429:SF0">
    <property type="entry name" value="METHIONINE-BINDING LIPOPROTEIN METQ"/>
    <property type="match status" value="1"/>
</dbReference>
<dbReference type="InterPro" id="IPR004872">
    <property type="entry name" value="Lipoprotein_NlpA"/>
</dbReference>
<feature type="chain" id="PRO_5012305576" description="Lipoprotein" evidence="8">
    <location>
        <begin position="28"/>
        <end position="290"/>
    </location>
</feature>
<evidence type="ECO:0000256" key="2">
    <source>
        <dbReference type="ARBA" id="ARBA00022729"/>
    </source>
</evidence>
<evidence type="ECO:0000256" key="7">
    <source>
        <dbReference type="PIRSR" id="PIRSR002854-1"/>
    </source>
</evidence>
<dbReference type="PANTHER" id="PTHR30429">
    <property type="entry name" value="D-METHIONINE-BINDING LIPOPROTEIN METQ"/>
    <property type="match status" value="1"/>
</dbReference>
<evidence type="ECO:0000313" key="9">
    <source>
        <dbReference type="EMBL" id="OUN42524.1"/>
    </source>
</evidence>
<accession>A0A1Y3U191</accession>
<dbReference type="SUPFAM" id="SSF53850">
    <property type="entry name" value="Periplasmic binding protein-like II"/>
    <property type="match status" value="1"/>
</dbReference>
<dbReference type="InterPro" id="IPR006311">
    <property type="entry name" value="TAT_signal"/>
</dbReference>
<evidence type="ECO:0000256" key="3">
    <source>
        <dbReference type="ARBA" id="ARBA00023136"/>
    </source>
</evidence>
<gene>
    <name evidence="9" type="ORF">B5G21_06725</name>
</gene>
<dbReference type="RefSeq" id="WP_087186539.1">
    <property type="nucleotide sequence ID" value="NZ_DBFBJE010000016.1"/>
</dbReference>
<keyword evidence="10" id="KW-1185">Reference proteome</keyword>
<dbReference type="STRING" id="1118060.GCA_000311845_00340"/>
<name>A0A1Y3U191_9ACTN</name>
<keyword evidence="2 8" id="KW-0732">Signal</keyword>
<dbReference type="Proteomes" id="UP000196560">
    <property type="component" value="Unassembled WGS sequence"/>
</dbReference>
<evidence type="ECO:0000256" key="6">
    <source>
        <dbReference type="PIRNR" id="PIRNR002854"/>
    </source>
</evidence>
<evidence type="ECO:0000313" key="10">
    <source>
        <dbReference type="Proteomes" id="UP000196560"/>
    </source>
</evidence>
<dbReference type="EMBL" id="NFHO01000007">
    <property type="protein sequence ID" value="OUN42524.1"/>
    <property type="molecule type" value="Genomic_DNA"/>
</dbReference>
<comment type="similarity">
    <text evidence="6">Belongs to the nlpA lipoprotein family.</text>
</comment>
<sequence>MNFQNASISRRSFIAGAAGLVAAGSLAACSGGSNEAGSAAGSSAAATQSLIVGASPSPHAVILTDYAAPILAEQGIELEVKSYTDYIQPNKDTTSGAIDANYFQHINYLNNYNEENGTDLVNVGKIHFEPMGVFAGKSSDIENVADGATFGVPNDPTNEGRALLLLQDLGLITLADDAGITATPNDIVDNPKNLQFSEQEAVALPRTLNDVDFAVINGNYAIDAGLALEDAVAQEDANSAVIQDEYANVIVTTPELEDDERIVALVAALQTDDFKDYLVETFGDAVQAAF</sequence>
<proteinExistence type="inferred from homology"/>
<dbReference type="eggNOG" id="COG1464">
    <property type="taxonomic scope" value="Bacteria"/>
</dbReference>
<reference evidence="10" key="1">
    <citation type="submission" date="2017-04" db="EMBL/GenBank/DDBJ databases">
        <title>Function of individual gut microbiota members based on whole genome sequencing of pure cultures obtained from chicken caecum.</title>
        <authorList>
            <person name="Medvecky M."/>
            <person name="Cejkova D."/>
            <person name="Polansky O."/>
            <person name="Karasova D."/>
            <person name="Kubasova T."/>
            <person name="Cizek A."/>
            <person name="Rychlik I."/>
        </authorList>
    </citation>
    <scope>NUCLEOTIDE SEQUENCE [LARGE SCALE GENOMIC DNA]</scope>
    <source>
        <strain evidence="10">An70</strain>
    </source>
</reference>
<dbReference type="Gene3D" id="3.40.190.10">
    <property type="entry name" value="Periplasmic binding protein-like II"/>
    <property type="match status" value="2"/>
</dbReference>
<evidence type="ECO:0000256" key="8">
    <source>
        <dbReference type="SAM" id="SignalP"/>
    </source>
</evidence>
<dbReference type="Pfam" id="PF03180">
    <property type="entry name" value="Lipoprotein_9"/>
    <property type="match status" value="1"/>
</dbReference>
<dbReference type="PROSITE" id="PS51318">
    <property type="entry name" value="TAT"/>
    <property type="match status" value="1"/>
</dbReference>